<sequence length="68" mass="7558">MTVASNVKQCMVTLKAAEATLSSLAQKSTEDQAKKLFHECMLEVGKAISDLKKRIAQLEFEEPQFKGK</sequence>
<proteinExistence type="predicted"/>
<name>A0ABT8EDS3_9BACL</name>
<gene>
    <name evidence="1" type="ORF">QYF49_24370</name>
</gene>
<evidence type="ECO:0000313" key="2">
    <source>
        <dbReference type="Proteomes" id="UP001168694"/>
    </source>
</evidence>
<protein>
    <submittedName>
        <fullName evidence="1">DUF1657 domain-containing protein</fullName>
    </submittedName>
</protein>
<dbReference type="Proteomes" id="UP001168694">
    <property type="component" value="Unassembled WGS sequence"/>
</dbReference>
<dbReference type="RefSeq" id="WP_290402184.1">
    <property type="nucleotide sequence ID" value="NZ_JAUHLN010000010.1"/>
</dbReference>
<dbReference type="Pfam" id="PF07870">
    <property type="entry name" value="DUF1657"/>
    <property type="match status" value="1"/>
</dbReference>
<evidence type="ECO:0000313" key="1">
    <source>
        <dbReference type="EMBL" id="MDN4076078.1"/>
    </source>
</evidence>
<keyword evidence="2" id="KW-1185">Reference proteome</keyword>
<comment type="caution">
    <text evidence="1">The sequence shown here is derived from an EMBL/GenBank/DDBJ whole genome shotgun (WGS) entry which is preliminary data.</text>
</comment>
<reference evidence="1" key="1">
    <citation type="submission" date="2023-06" db="EMBL/GenBank/DDBJ databases">
        <title>Draft Genome Sequences of Representative Paenibacillus Polymyxa, Bacillus cereus, Fictibacillus sp., and Brevibacillus agri Strains Isolated from Amazonian Dark Earth.</title>
        <authorList>
            <person name="Pellegrinetti T.A."/>
            <person name="Cunha I.C.M."/>
            <person name="Chaves M.G."/>
            <person name="Freitas A.S."/>
            <person name="Silva A.V.R."/>
            <person name="Tsai S.M."/>
            <person name="Mendes L.W."/>
        </authorList>
    </citation>
    <scope>NUCLEOTIDE SEQUENCE</scope>
    <source>
        <strain evidence="1">CENA-BCM004</strain>
    </source>
</reference>
<organism evidence="1 2">
    <name type="scientific">Fictibacillus terranigra</name>
    <dbReference type="NCBI Taxonomy" id="3058424"/>
    <lineage>
        <taxon>Bacteria</taxon>
        <taxon>Bacillati</taxon>
        <taxon>Bacillota</taxon>
        <taxon>Bacilli</taxon>
        <taxon>Bacillales</taxon>
        <taxon>Fictibacillaceae</taxon>
        <taxon>Fictibacillus</taxon>
    </lineage>
</organism>
<dbReference type="EMBL" id="JAUHLN010000010">
    <property type="protein sequence ID" value="MDN4076078.1"/>
    <property type="molecule type" value="Genomic_DNA"/>
</dbReference>
<dbReference type="InterPro" id="IPR012452">
    <property type="entry name" value="DUF1657"/>
</dbReference>
<accession>A0ABT8EDS3</accession>